<dbReference type="InterPro" id="IPR007922">
    <property type="entry name" value="DciA-like"/>
</dbReference>
<dbReference type="Pfam" id="PF05258">
    <property type="entry name" value="DciA"/>
    <property type="match status" value="1"/>
</dbReference>
<protein>
    <recommendedName>
        <fullName evidence="3">DUF721 domain-containing protein</fullName>
    </recommendedName>
</protein>
<evidence type="ECO:0008006" key="3">
    <source>
        <dbReference type="Google" id="ProtNLM"/>
    </source>
</evidence>
<organism evidence="1 2">
    <name type="scientific">Thiohalomonas denitrificans</name>
    <dbReference type="NCBI Taxonomy" id="415747"/>
    <lineage>
        <taxon>Bacteria</taxon>
        <taxon>Pseudomonadati</taxon>
        <taxon>Pseudomonadota</taxon>
        <taxon>Gammaproteobacteria</taxon>
        <taxon>Thiohalomonadales</taxon>
        <taxon>Thiohalomonadaceae</taxon>
        <taxon>Thiohalomonas</taxon>
    </lineage>
</organism>
<dbReference type="RefSeq" id="WP_175452397.1">
    <property type="nucleotide sequence ID" value="NZ_FMWD01000001.1"/>
</dbReference>
<proteinExistence type="predicted"/>
<dbReference type="Proteomes" id="UP000199648">
    <property type="component" value="Unassembled WGS sequence"/>
</dbReference>
<accession>A0A1G5PLG7</accession>
<dbReference type="AlphaFoldDB" id="A0A1G5PLG7"/>
<keyword evidence="2" id="KW-1185">Reference proteome</keyword>
<sequence length="148" mass="16117">MFRLRILKSLLSGGLGQTIDRARALIRLEQQVVDCLETKLAGHCRVANLKDGILVLQVDSPAWAGRLRQQAPKLPAQLRETGGDLASVRHVRVTVRPVEHRSVPLRHTAQLSAKSAEGIEAAAETIDDEALSAALKRLARHGRPSGRS</sequence>
<gene>
    <name evidence="1" type="ORF">SAMN03097708_00408</name>
</gene>
<dbReference type="STRING" id="415747.SAMN03097708_00408"/>
<reference evidence="1 2" key="1">
    <citation type="submission" date="2016-10" db="EMBL/GenBank/DDBJ databases">
        <authorList>
            <person name="de Groot N.N."/>
        </authorList>
    </citation>
    <scope>NUCLEOTIDE SEQUENCE [LARGE SCALE GENOMIC DNA]</scope>
    <source>
        <strain evidence="1 2">HLD2</strain>
    </source>
</reference>
<dbReference type="EMBL" id="FMWD01000001">
    <property type="protein sequence ID" value="SCZ50395.1"/>
    <property type="molecule type" value="Genomic_DNA"/>
</dbReference>
<evidence type="ECO:0000313" key="1">
    <source>
        <dbReference type="EMBL" id="SCZ50395.1"/>
    </source>
</evidence>
<name>A0A1G5PLG7_9GAMM</name>
<evidence type="ECO:0000313" key="2">
    <source>
        <dbReference type="Proteomes" id="UP000199648"/>
    </source>
</evidence>